<sequence>MGIGIWALLVFIGIIVFFNLVLKRNIAEAMLAGFVVTALFGGVKAPDLMWNGLVFAATNEVLYASVAFVFMAYVIDQTAVIASLIKILNSLLGRFPGGAAYVDTLASAVMGTLTGSNSGNTATTGSITAPWMVRSNFSRELSATVVAGNGGLGASLPPSASMFIMLGFAPVAAVVSEGDLYVALFIAGVYQVIYRIFLIIYFVKRDNIKAISPDFIQPLKESLRTGWKSTLIFLGALIPIVVTIGPLAESISANPALGESALDSISLITWIPILIIFISFMVGWAHLPKNKSDWSKFLNNSIPRFSTIGALLVFAYASSQVLTDLGLAEDLTGLMESIAISKWLMVLLIGLLVALVAGPLSSTATLTAIGIVAFTGMVSAGVDPLLAVVAILVFASTEGASPPASGSIFIAASLAGAQAEKTFVPLVIYYVLPILLIGYFIAMGILPVPM</sequence>
<evidence type="ECO:0000313" key="10">
    <source>
        <dbReference type="Proteomes" id="UP000034166"/>
    </source>
</evidence>
<keyword evidence="6 7" id="KW-0472">Membrane</keyword>
<feature type="transmembrane region" description="Helical" evidence="7">
    <location>
        <begin position="369"/>
        <end position="395"/>
    </location>
</feature>
<keyword evidence="5 7" id="KW-1133">Transmembrane helix</keyword>
<feature type="transmembrane region" description="Helical" evidence="7">
    <location>
        <begin position="29"/>
        <end position="49"/>
    </location>
</feature>
<dbReference type="Proteomes" id="UP000034166">
    <property type="component" value="Unassembled WGS sequence"/>
</dbReference>
<feature type="transmembrane region" description="Helical" evidence="7">
    <location>
        <begin position="230"/>
        <end position="247"/>
    </location>
</feature>
<evidence type="ECO:0000256" key="3">
    <source>
        <dbReference type="ARBA" id="ARBA00022519"/>
    </source>
</evidence>
<evidence type="ECO:0000256" key="6">
    <source>
        <dbReference type="ARBA" id="ARBA00023136"/>
    </source>
</evidence>
<dbReference type="GO" id="GO:0022857">
    <property type="term" value="F:transmembrane transporter activity"/>
    <property type="evidence" value="ECO:0007669"/>
    <property type="project" value="TreeGrafter"/>
</dbReference>
<dbReference type="InterPro" id="IPR010656">
    <property type="entry name" value="DctM"/>
</dbReference>
<keyword evidence="4 7" id="KW-0812">Transmembrane</keyword>
<keyword evidence="10" id="KW-1185">Reference proteome</keyword>
<dbReference type="PANTHER" id="PTHR33362">
    <property type="entry name" value="SIALIC ACID TRAP TRANSPORTER PERMEASE PROTEIN SIAT-RELATED"/>
    <property type="match status" value="1"/>
</dbReference>
<feature type="transmembrane region" description="Helical" evidence="7">
    <location>
        <begin position="141"/>
        <end position="168"/>
    </location>
</feature>
<dbReference type="PATRIC" id="fig|1408103.3.peg.1197"/>
<feature type="transmembrane region" description="Helical" evidence="7">
    <location>
        <begin position="427"/>
        <end position="448"/>
    </location>
</feature>
<evidence type="ECO:0000256" key="7">
    <source>
        <dbReference type="SAM" id="Phobius"/>
    </source>
</evidence>
<dbReference type="Pfam" id="PF06808">
    <property type="entry name" value="DctM"/>
    <property type="match status" value="1"/>
</dbReference>
<evidence type="ECO:0000256" key="4">
    <source>
        <dbReference type="ARBA" id="ARBA00022692"/>
    </source>
</evidence>
<feature type="transmembrane region" description="Helical" evidence="7">
    <location>
        <begin position="61"/>
        <end position="85"/>
    </location>
</feature>
<proteinExistence type="predicted"/>
<name>A0A0M2T1X9_9BACI</name>
<comment type="caution">
    <text evidence="9">The sequence shown here is derived from an EMBL/GenBank/DDBJ whole genome shotgun (WGS) entry which is preliminary data.</text>
</comment>
<gene>
    <name evidence="9" type="ORF">WQ57_05340</name>
</gene>
<reference evidence="9 10" key="1">
    <citation type="submission" date="2015-04" db="EMBL/GenBank/DDBJ databases">
        <title>Taxonomic description and genome sequence of Bacillus campisalis sp. nov., a novel member of the genus Bacillus isolated from solar saltern.</title>
        <authorList>
            <person name="Mathan Kumar R."/>
            <person name="Kaur G."/>
            <person name="Kumar A."/>
            <person name="Singh N.K."/>
            <person name="Kaur N."/>
            <person name="Kumar N."/>
            <person name="Mayilraj S."/>
        </authorList>
    </citation>
    <scope>NUCLEOTIDE SEQUENCE [LARGE SCALE GENOMIC DNA]</scope>
    <source>
        <strain evidence="9 10">SA2-6</strain>
    </source>
</reference>
<dbReference type="RefSeq" id="WP_046522757.1">
    <property type="nucleotide sequence ID" value="NZ_LAYY01000004.1"/>
</dbReference>
<dbReference type="AlphaFoldDB" id="A0A0M2T1X9"/>
<feature type="domain" description="TRAP C4-dicarboxylate transport system permease DctM subunit" evidence="8">
    <location>
        <begin position="12"/>
        <end position="442"/>
    </location>
</feature>
<feature type="transmembrane region" description="Helical" evidence="7">
    <location>
        <begin position="297"/>
        <end position="317"/>
    </location>
</feature>
<dbReference type="GO" id="GO:0005886">
    <property type="term" value="C:plasma membrane"/>
    <property type="evidence" value="ECO:0007669"/>
    <property type="project" value="UniProtKB-SubCell"/>
</dbReference>
<accession>A0A0M2T1X9</accession>
<dbReference type="EMBL" id="LAYY01000004">
    <property type="protein sequence ID" value="KKK39257.1"/>
    <property type="molecule type" value="Genomic_DNA"/>
</dbReference>
<evidence type="ECO:0000313" key="9">
    <source>
        <dbReference type="EMBL" id="KKK39257.1"/>
    </source>
</evidence>
<dbReference type="OrthoDB" id="3761770at2"/>
<evidence type="ECO:0000256" key="5">
    <source>
        <dbReference type="ARBA" id="ARBA00022989"/>
    </source>
</evidence>
<feature type="transmembrane region" description="Helical" evidence="7">
    <location>
        <begin position="180"/>
        <end position="203"/>
    </location>
</feature>
<dbReference type="InterPro" id="IPR004681">
    <property type="entry name" value="TRAP_DctM"/>
</dbReference>
<protein>
    <submittedName>
        <fullName evidence="9">C4-dicarboxylate ABC transporter permease</fullName>
    </submittedName>
</protein>
<evidence type="ECO:0000256" key="1">
    <source>
        <dbReference type="ARBA" id="ARBA00004429"/>
    </source>
</evidence>
<feature type="transmembrane region" description="Helical" evidence="7">
    <location>
        <begin position="6"/>
        <end position="22"/>
    </location>
</feature>
<feature type="transmembrane region" description="Helical" evidence="7">
    <location>
        <begin position="337"/>
        <end position="357"/>
    </location>
</feature>
<organism evidence="9 10">
    <name type="scientific">Mesobacillus campisalis</name>
    <dbReference type="NCBI Taxonomy" id="1408103"/>
    <lineage>
        <taxon>Bacteria</taxon>
        <taxon>Bacillati</taxon>
        <taxon>Bacillota</taxon>
        <taxon>Bacilli</taxon>
        <taxon>Bacillales</taxon>
        <taxon>Bacillaceae</taxon>
        <taxon>Mesobacillus</taxon>
    </lineage>
</organism>
<keyword evidence="2" id="KW-1003">Cell membrane</keyword>
<feature type="transmembrane region" description="Helical" evidence="7">
    <location>
        <begin position="267"/>
        <end position="285"/>
    </location>
</feature>
<evidence type="ECO:0000256" key="2">
    <source>
        <dbReference type="ARBA" id="ARBA00022475"/>
    </source>
</evidence>
<evidence type="ECO:0000259" key="8">
    <source>
        <dbReference type="Pfam" id="PF06808"/>
    </source>
</evidence>
<comment type="subcellular location">
    <subcellularLocation>
        <location evidence="1">Cell inner membrane</location>
        <topology evidence="1">Multi-pass membrane protein</topology>
    </subcellularLocation>
</comment>
<keyword evidence="3" id="KW-0997">Cell inner membrane</keyword>